<sequence length="149" mass="16585">MIIDTLANAPKYIGLNPLFAKAFDFINKNDLATLPDGVSEISEGLKLIVNTANGKTAEASLAKFECHDKNIDIQFCVKGLETIAWKPREKCVQPNGTYNPEKDVRFFSDAPDMSFQLTDGQFAIFYPEDVHAPMIGEGEIKKLVFKVKI</sequence>
<dbReference type="RefSeq" id="WP_144071197.1">
    <property type="nucleotide sequence ID" value="NZ_VJZR01000004.1"/>
</dbReference>
<dbReference type="EMBL" id="VJZR01000004">
    <property type="protein sequence ID" value="TRX21526.1"/>
    <property type="molecule type" value="Genomic_DNA"/>
</dbReference>
<proteinExistence type="predicted"/>
<organism evidence="1 2">
    <name type="scientific">Flavobacterium franklandianum</name>
    <dbReference type="NCBI Taxonomy" id="2594430"/>
    <lineage>
        <taxon>Bacteria</taxon>
        <taxon>Pseudomonadati</taxon>
        <taxon>Bacteroidota</taxon>
        <taxon>Flavobacteriia</taxon>
        <taxon>Flavobacteriales</taxon>
        <taxon>Flavobacteriaceae</taxon>
        <taxon>Flavobacterium</taxon>
    </lineage>
</organism>
<dbReference type="AlphaFoldDB" id="A0A553CLW9"/>
<dbReference type="OrthoDB" id="9792756at2"/>
<keyword evidence="2" id="KW-1185">Reference proteome</keyword>
<accession>A0A553CLW9</accession>
<dbReference type="GO" id="GO:0005829">
    <property type="term" value="C:cytosol"/>
    <property type="evidence" value="ECO:0007669"/>
    <property type="project" value="TreeGrafter"/>
</dbReference>
<dbReference type="NCBIfam" id="TIGR00022">
    <property type="entry name" value="YhcH/YjgK/YiaL family protein"/>
    <property type="match status" value="1"/>
</dbReference>
<comment type="caution">
    <text evidence="1">The sequence shown here is derived from an EMBL/GenBank/DDBJ whole genome shotgun (WGS) entry which is preliminary data.</text>
</comment>
<dbReference type="InterPro" id="IPR037012">
    <property type="entry name" value="NanQ/TabA/YiaL_sf"/>
</dbReference>
<dbReference type="Gene3D" id="2.60.120.370">
    <property type="entry name" value="YhcH/YjgK/YiaL"/>
    <property type="match status" value="1"/>
</dbReference>
<name>A0A553CLW9_9FLAO</name>
<protein>
    <submittedName>
        <fullName evidence="1">DUF386 domain-containing protein</fullName>
    </submittedName>
</protein>
<evidence type="ECO:0000313" key="1">
    <source>
        <dbReference type="EMBL" id="TRX21526.1"/>
    </source>
</evidence>
<gene>
    <name evidence="1" type="ORF">FNW17_06475</name>
</gene>
<dbReference type="PANTHER" id="PTHR34986">
    <property type="entry name" value="EVOLVED BETA-GALACTOSIDASE SUBUNIT BETA"/>
    <property type="match status" value="1"/>
</dbReference>
<dbReference type="Pfam" id="PF04074">
    <property type="entry name" value="DUF386"/>
    <property type="match status" value="1"/>
</dbReference>
<dbReference type="InterPro" id="IPR004375">
    <property type="entry name" value="NanQ/TabA/YiaL"/>
</dbReference>
<reference evidence="1 2" key="1">
    <citation type="submission" date="2019-07" db="EMBL/GenBank/DDBJ databases">
        <title>Novel species of Flavobacterium.</title>
        <authorList>
            <person name="Liu Q."/>
            <person name="Xin Y.-H."/>
        </authorList>
    </citation>
    <scope>NUCLEOTIDE SEQUENCE [LARGE SCALE GENOMIC DNA]</scope>
    <source>
        <strain evidence="1 2">LB3P56</strain>
    </source>
</reference>
<dbReference type="PANTHER" id="PTHR34986:SF1">
    <property type="entry name" value="PROTEIN YIAL"/>
    <property type="match status" value="1"/>
</dbReference>
<dbReference type="Proteomes" id="UP000318585">
    <property type="component" value="Unassembled WGS sequence"/>
</dbReference>
<evidence type="ECO:0000313" key="2">
    <source>
        <dbReference type="Proteomes" id="UP000318585"/>
    </source>
</evidence>
<dbReference type="SUPFAM" id="SSF51197">
    <property type="entry name" value="Clavaminate synthase-like"/>
    <property type="match status" value="1"/>
</dbReference>